<accession>E3RQX4</accession>
<gene>
    <name evidence="1" type="ORF">PTT_11166</name>
</gene>
<keyword evidence="2" id="KW-1185">Reference proteome</keyword>
<dbReference type="HOGENOM" id="CLU_2623201_0_0_1"/>
<dbReference type="EMBL" id="GL534568">
    <property type="protein sequence ID" value="EFQ91875.1"/>
    <property type="molecule type" value="Genomic_DNA"/>
</dbReference>
<sequence length="78" mass="8230">MRGGAPVDIRRSTSGLAHPVAAFTSRPLSDSSAVLSIQSVVVGAQVMASRRGCQGWGKGATRFIVRDLDGLRQRRGHG</sequence>
<protein>
    <submittedName>
        <fullName evidence="1">Uncharacterized protein</fullName>
    </submittedName>
</protein>
<dbReference type="AlphaFoldDB" id="E3RQX4"/>
<dbReference type="KEGG" id="pte:PTT_11166"/>
<proteinExistence type="predicted"/>
<name>E3RQX4_PYRTT</name>
<reference evidence="1 2" key="1">
    <citation type="journal article" date="2010" name="Genome Biol.">
        <title>A first genome assembly of the barley fungal pathogen Pyrenophora teres f. teres.</title>
        <authorList>
            <person name="Ellwood S.R."/>
            <person name="Liu Z."/>
            <person name="Syme R.A."/>
            <person name="Lai Z."/>
            <person name="Hane J.K."/>
            <person name="Keiper F."/>
            <person name="Moffat C.S."/>
            <person name="Oliver R.P."/>
            <person name="Friesen T.L."/>
        </authorList>
    </citation>
    <scope>NUCLEOTIDE SEQUENCE [LARGE SCALE GENOMIC DNA]</scope>
    <source>
        <strain evidence="1 2">0-1</strain>
    </source>
</reference>
<evidence type="ECO:0000313" key="2">
    <source>
        <dbReference type="Proteomes" id="UP000001067"/>
    </source>
</evidence>
<evidence type="ECO:0000313" key="1">
    <source>
        <dbReference type="EMBL" id="EFQ91875.1"/>
    </source>
</evidence>
<organism evidence="2">
    <name type="scientific">Pyrenophora teres f. teres (strain 0-1)</name>
    <name type="common">Barley net blotch fungus</name>
    <name type="synonym">Drechslera teres f. teres</name>
    <dbReference type="NCBI Taxonomy" id="861557"/>
    <lineage>
        <taxon>Eukaryota</taxon>
        <taxon>Fungi</taxon>
        <taxon>Dikarya</taxon>
        <taxon>Ascomycota</taxon>
        <taxon>Pezizomycotina</taxon>
        <taxon>Dothideomycetes</taxon>
        <taxon>Pleosporomycetidae</taxon>
        <taxon>Pleosporales</taxon>
        <taxon>Pleosporineae</taxon>
        <taxon>Pleosporaceae</taxon>
        <taxon>Pyrenophora</taxon>
    </lineage>
</organism>
<dbReference type="Proteomes" id="UP000001067">
    <property type="component" value="Unassembled WGS sequence"/>
</dbReference>